<dbReference type="Proteomes" id="UP000886881">
    <property type="component" value="Unassembled WGS sequence"/>
</dbReference>
<organism evidence="2 3">
    <name type="scientific">Candidatus Cryptobacteroides merdipullorum</name>
    <dbReference type="NCBI Taxonomy" id="2840771"/>
    <lineage>
        <taxon>Bacteria</taxon>
        <taxon>Pseudomonadati</taxon>
        <taxon>Bacteroidota</taxon>
        <taxon>Bacteroidia</taxon>
        <taxon>Bacteroidales</taxon>
        <taxon>Candidatus Cryptobacteroides</taxon>
    </lineage>
</organism>
<proteinExistence type="predicted"/>
<dbReference type="PROSITE" id="PS51257">
    <property type="entry name" value="PROKAR_LIPOPROTEIN"/>
    <property type="match status" value="1"/>
</dbReference>
<name>A0A9D1GQK3_9BACT</name>
<gene>
    <name evidence="2" type="ORF">IAC35_06130</name>
</gene>
<dbReference type="InterPro" id="IPR025049">
    <property type="entry name" value="Mfa-like_1"/>
</dbReference>
<evidence type="ECO:0000313" key="3">
    <source>
        <dbReference type="Proteomes" id="UP000886881"/>
    </source>
</evidence>
<accession>A0A9D1GQK3</accession>
<comment type="caution">
    <text evidence="2">The sequence shown here is derived from an EMBL/GenBank/DDBJ whole genome shotgun (WGS) entry which is preliminary data.</text>
</comment>
<feature type="region of interest" description="Disordered" evidence="1">
    <location>
        <begin position="493"/>
        <end position="513"/>
    </location>
</feature>
<feature type="non-terminal residue" evidence="2">
    <location>
        <position position="797"/>
    </location>
</feature>
<evidence type="ECO:0000256" key="1">
    <source>
        <dbReference type="SAM" id="MobiDB-lite"/>
    </source>
</evidence>
<evidence type="ECO:0000313" key="2">
    <source>
        <dbReference type="EMBL" id="HIT47417.1"/>
    </source>
</evidence>
<dbReference type="AlphaFoldDB" id="A0A9D1GQK3"/>
<dbReference type="EMBL" id="DVLC01000113">
    <property type="protein sequence ID" value="HIT47417.1"/>
    <property type="molecule type" value="Genomic_DNA"/>
</dbReference>
<sequence length="797" mass="87787">MNRSTFHTIGAVAAVAVMLSSCAKNEVISSRRPALDPDAIAFSVSSGFVPVDMPESKSGGQAEEKPAVLLGDNGDTLYLHPSVVPNERGFSAAPETRGVPIEDPSGIDSIFVTAKINDGGSEAADALYIDAEKVTRIGEGGTIWTTSEGQHFWPDESTTLDFYAYANIGFDNNSPAYAKNLVCENGKLGFSYISSGSAGSDAVRQPDILFALASASRSQTTDGDGTVDLNFQHALAGIQFRAKNIAGGTIKSITIKNVCGQGYCEYTLSDETTDSGARMNGTFEWSKLSDKKDFTQTMLVKVNESSTLPDGTLQDVTTEANNKMTFMMIPQSTEGVEVEIELEGDLDKKTYTVSGKLSGPDPSSPITWEAGNIYIYDISTDSINWTYVFEVTPTINMVLGQTSAPYTVTSYRFRTQLGDSEANREPVPWTAINTNFSESNFHTGDKENITYNDVVTSFVYSGGASTDSFSKKYNLEVVGTKMHTTWDYDEKTLRGESSKGTPDNPYNLATDDGGDGNETTANCYVVNAAGYYKLPLVYGNALKNGTDNTSAYSGGNFKDYKNKTINDPYINNADDATLVWSDGFYMFKDIKLDADKKYLTFHIDPNYLQQANAVLAVRDANDDIMWSWHIWVTERDINKTHSVIDWFDSSNTFELMSSNLGWVDGKNVYYNQRDIAYEFTQKGSGKKAEMVVKQEGREFDYKDVGSTYYQWGRKDPLVAMRNWDAVGADDYRLHETGRSDYGYDTQTGGITLGDAIQHPNIYYTRAKTEGGENWCKDNITVLWNNYDSGGQDESTFS</sequence>
<dbReference type="Pfam" id="PF13149">
    <property type="entry name" value="Mfa_like_1"/>
    <property type="match status" value="1"/>
</dbReference>
<dbReference type="CDD" id="cd13121">
    <property type="entry name" value="BF2867_like_C"/>
    <property type="match status" value="1"/>
</dbReference>
<dbReference type="CDD" id="cd13120">
    <property type="entry name" value="BF2867_like_N"/>
    <property type="match status" value="1"/>
</dbReference>
<reference evidence="2" key="2">
    <citation type="journal article" date="2021" name="PeerJ">
        <title>Extensive microbial diversity within the chicken gut microbiome revealed by metagenomics and culture.</title>
        <authorList>
            <person name="Gilroy R."/>
            <person name="Ravi A."/>
            <person name="Getino M."/>
            <person name="Pursley I."/>
            <person name="Horton D.L."/>
            <person name="Alikhan N.F."/>
            <person name="Baker D."/>
            <person name="Gharbi K."/>
            <person name="Hall N."/>
            <person name="Watson M."/>
            <person name="Adriaenssens E.M."/>
            <person name="Foster-Nyarko E."/>
            <person name="Jarju S."/>
            <person name="Secka A."/>
            <person name="Antonio M."/>
            <person name="Oren A."/>
            <person name="Chaudhuri R.R."/>
            <person name="La Ragione R."/>
            <person name="Hildebrand F."/>
            <person name="Pallen M.J."/>
        </authorList>
    </citation>
    <scope>NUCLEOTIDE SEQUENCE</scope>
    <source>
        <strain evidence="2">ChiHecec2B26-709</strain>
    </source>
</reference>
<protein>
    <submittedName>
        <fullName evidence="2">Fimbrillin family protein</fullName>
    </submittedName>
</protein>
<reference evidence="2" key="1">
    <citation type="submission" date="2020-10" db="EMBL/GenBank/DDBJ databases">
        <authorList>
            <person name="Gilroy R."/>
        </authorList>
    </citation>
    <scope>NUCLEOTIDE SEQUENCE</scope>
    <source>
        <strain evidence="2">ChiHecec2B26-709</strain>
    </source>
</reference>